<proteinExistence type="predicted"/>
<dbReference type="InterPro" id="IPR052520">
    <property type="entry name" value="ATL_DNA_repair"/>
</dbReference>
<keyword evidence="4" id="KW-1185">Reference proteome</keyword>
<dbReference type="Proteomes" id="UP000434850">
    <property type="component" value="Unassembled WGS sequence"/>
</dbReference>
<protein>
    <submittedName>
        <fullName evidence="3">Cysteine methyltransferase</fullName>
    </submittedName>
</protein>
<keyword evidence="3" id="KW-0808">Transferase</keyword>
<comment type="caution">
    <text evidence="3">The sequence shown here is derived from an EMBL/GenBank/DDBJ whole genome shotgun (WGS) entry which is preliminary data.</text>
</comment>
<keyword evidence="1" id="KW-0227">DNA damage</keyword>
<dbReference type="GO" id="GO:0006281">
    <property type="term" value="P:DNA repair"/>
    <property type="evidence" value="ECO:0007669"/>
    <property type="project" value="InterPro"/>
</dbReference>
<sequence length="111" mass="11992">MCAADANFNNHVFEVARQVPPGRVTSYGAIARFLGAGNWSRKVGKAMGLLDGVTPPVPFQRVVNSQGRLTGDTGGIEHRKALLAAEGVMVTGDKVQNFKTVYWDPANELDY</sequence>
<gene>
    <name evidence="3" type="ORF">GO816_04970</name>
</gene>
<dbReference type="Gene3D" id="1.10.10.10">
    <property type="entry name" value="Winged helix-like DNA-binding domain superfamily/Winged helix DNA-binding domain"/>
    <property type="match status" value="1"/>
</dbReference>
<dbReference type="EMBL" id="WQLA01000002">
    <property type="protein sequence ID" value="MVN90473.1"/>
    <property type="molecule type" value="Genomic_DNA"/>
</dbReference>
<feature type="domain" description="Methylated-DNA-[protein]-cysteine S-methyltransferase DNA binding" evidence="2">
    <location>
        <begin position="7"/>
        <end position="88"/>
    </location>
</feature>
<evidence type="ECO:0000313" key="4">
    <source>
        <dbReference type="Proteomes" id="UP000434850"/>
    </source>
</evidence>
<evidence type="ECO:0000313" key="3">
    <source>
        <dbReference type="EMBL" id="MVN90473.1"/>
    </source>
</evidence>
<keyword evidence="3" id="KW-0489">Methyltransferase</keyword>
<dbReference type="GO" id="GO:0008168">
    <property type="term" value="F:methyltransferase activity"/>
    <property type="evidence" value="ECO:0007669"/>
    <property type="project" value="UniProtKB-KW"/>
</dbReference>
<organism evidence="3 4">
    <name type="scientific">Mucilaginibacter aquatilis</name>
    <dbReference type="NCBI Taxonomy" id="1517760"/>
    <lineage>
        <taxon>Bacteria</taxon>
        <taxon>Pseudomonadati</taxon>
        <taxon>Bacteroidota</taxon>
        <taxon>Sphingobacteriia</taxon>
        <taxon>Sphingobacteriales</taxon>
        <taxon>Sphingobacteriaceae</taxon>
        <taxon>Mucilaginibacter</taxon>
    </lineage>
</organism>
<reference evidence="3 4" key="1">
    <citation type="submission" date="2019-12" db="EMBL/GenBank/DDBJ databases">
        <title>Mucilaginibacter sp. HME9299 genome sequencing and assembly.</title>
        <authorList>
            <person name="Kang H."/>
            <person name="Kim H."/>
            <person name="Joh K."/>
        </authorList>
    </citation>
    <scope>NUCLEOTIDE SEQUENCE [LARGE SCALE GENOMIC DNA]</scope>
    <source>
        <strain evidence="3 4">HME9299</strain>
    </source>
</reference>
<evidence type="ECO:0000256" key="1">
    <source>
        <dbReference type="ARBA" id="ARBA00022763"/>
    </source>
</evidence>
<name>A0A6I4IPR4_9SPHI</name>
<dbReference type="AlphaFoldDB" id="A0A6I4IPR4"/>
<dbReference type="PANTHER" id="PTHR42942">
    <property type="entry name" value="6-O-METHYLGUANINE DNA METHYLTRANSFERASE"/>
    <property type="match status" value="1"/>
</dbReference>
<dbReference type="GO" id="GO:0032259">
    <property type="term" value="P:methylation"/>
    <property type="evidence" value="ECO:0007669"/>
    <property type="project" value="UniProtKB-KW"/>
</dbReference>
<dbReference type="OrthoDB" id="9132167at2"/>
<dbReference type="SUPFAM" id="SSF46767">
    <property type="entry name" value="Methylated DNA-protein cysteine methyltransferase, C-terminal domain"/>
    <property type="match status" value="1"/>
</dbReference>
<dbReference type="InterPro" id="IPR036388">
    <property type="entry name" value="WH-like_DNA-bd_sf"/>
</dbReference>
<dbReference type="PANTHER" id="PTHR42942:SF1">
    <property type="entry name" value="ALKYLTRANSFERASE-LIKE PROTEIN 1"/>
    <property type="match status" value="1"/>
</dbReference>
<evidence type="ECO:0000259" key="2">
    <source>
        <dbReference type="Pfam" id="PF01035"/>
    </source>
</evidence>
<dbReference type="InterPro" id="IPR014048">
    <property type="entry name" value="MethylDNA_cys_MeTrfase_DNA-bd"/>
</dbReference>
<dbReference type="RefSeq" id="WP_157540260.1">
    <property type="nucleotide sequence ID" value="NZ_WQLA01000002.1"/>
</dbReference>
<accession>A0A6I4IPR4</accession>
<dbReference type="CDD" id="cd06445">
    <property type="entry name" value="ATase"/>
    <property type="match status" value="1"/>
</dbReference>
<dbReference type="InterPro" id="IPR036217">
    <property type="entry name" value="MethylDNA_cys_MeTrfase_DNAb"/>
</dbReference>
<dbReference type="Pfam" id="PF01035">
    <property type="entry name" value="DNA_binding_1"/>
    <property type="match status" value="1"/>
</dbReference>